<dbReference type="InterPro" id="IPR005702">
    <property type="entry name" value="Wzc-like_C"/>
</dbReference>
<keyword evidence="6" id="KW-0808">Transferase</keyword>
<dbReference type="InterPro" id="IPR027417">
    <property type="entry name" value="P-loop_NTPase"/>
</dbReference>
<feature type="transmembrane region" description="Helical" evidence="4">
    <location>
        <begin position="12"/>
        <end position="31"/>
    </location>
</feature>
<evidence type="ECO:0000256" key="2">
    <source>
        <dbReference type="ARBA" id="ARBA00022840"/>
    </source>
</evidence>
<reference evidence="6 7" key="1">
    <citation type="submission" date="2020-12" db="EMBL/GenBank/DDBJ databases">
        <title>Microbacterium sp. HY060.</title>
        <authorList>
            <person name="Zhou J."/>
        </authorList>
    </citation>
    <scope>NUCLEOTIDE SEQUENCE [LARGE SCALE GENOMIC DNA]</scope>
    <source>
        <strain evidence="6 7">HY60</strain>
    </source>
</reference>
<feature type="region of interest" description="Disordered" evidence="3">
    <location>
        <begin position="463"/>
        <end position="484"/>
    </location>
</feature>
<keyword evidence="4" id="KW-0472">Membrane</keyword>
<dbReference type="EMBL" id="CP061169">
    <property type="protein sequence ID" value="QPZ37473.1"/>
    <property type="molecule type" value="Genomic_DNA"/>
</dbReference>
<dbReference type="Gene3D" id="3.40.50.300">
    <property type="entry name" value="P-loop containing nucleotide triphosphate hydrolases"/>
    <property type="match status" value="1"/>
</dbReference>
<protein>
    <submittedName>
        <fullName evidence="6">Polysaccharide biosynthesis tyrosine autokinase</fullName>
        <ecNumber evidence="6">2.7.10.2</ecNumber>
    </submittedName>
</protein>
<evidence type="ECO:0000313" key="6">
    <source>
        <dbReference type="EMBL" id="QPZ37473.1"/>
    </source>
</evidence>
<dbReference type="RefSeq" id="WP_166990454.1">
    <property type="nucleotide sequence ID" value="NZ_CP061169.1"/>
</dbReference>
<name>A0ABX6YFG1_9MICO</name>
<evidence type="ECO:0000256" key="1">
    <source>
        <dbReference type="ARBA" id="ARBA00022741"/>
    </source>
</evidence>
<dbReference type="Proteomes" id="UP000662814">
    <property type="component" value="Chromosome"/>
</dbReference>
<evidence type="ECO:0000313" key="7">
    <source>
        <dbReference type="Proteomes" id="UP000662814"/>
    </source>
</evidence>
<feature type="transmembrane region" description="Helical" evidence="4">
    <location>
        <begin position="173"/>
        <end position="192"/>
    </location>
</feature>
<gene>
    <name evidence="6" type="ORF">HCR76_11575</name>
</gene>
<dbReference type="GO" id="GO:0004715">
    <property type="term" value="F:non-membrane spanning protein tyrosine kinase activity"/>
    <property type="evidence" value="ECO:0007669"/>
    <property type="project" value="UniProtKB-EC"/>
</dbReference>
<dbReference type="SUPFAM" id="SSF52540">
    <property type="entry name" value="P-loop containing nucleoside triphosphate hydrolases"/>
    <property type="match status" value="1"/>
</dbReference>
<keyword evidence="2" id="KW-0067">ATP-binding</keyword>
<keyword evidence="7" id="KW-1185">Reference proteome</keyword>
<accession>A0ABX6YFG1</accession>
<dbReference type="CDD" id="cd05387">
    <property type="entry name" value="BY-kinase"/>
    <property type="match status" value="1"/>
</dbReference>
<dbReference type="PANTHER" id="PTHR32309">
    <property type="entry name" value="TYROSINE-PROTEIN KINASE"/>
    <property type="match status" value="1"/>
</dbReference>
<feature type="domain" description="CobQ/CobB/MinD/ParA nucleotide binding" evidence="5">
    <location>
        <begin position="279"/>
        <end position="442"/>
    </location>
</feature>
<organism evidence="6 7">
    <name type="scientific">Paramicrobacterium chengjingii</name>
    <dbReference type="NCBI Taxonomy" id="2769067"/>
    <lineage>
        <taxon>Bacteria</taxon>
        <taxon>Bacillati</taxon>
        <taxon>Actinomycetota</taxon>
        <taxon>Actinomycetes</taxon>
        <taxon>Micrococcales</taxon>
        <taxon>Microbacteriaceae</taxon>
        <taxon>Paramicrobacterium</taxon>
    </lineage>
</organism>
<dbReference type="PANTHER" id="PTHR32309:SF13">
    <property type="entry name" value="FERRIC ENTEROBACTIN TRANSPORT PROTEIN FEPE"/>
    <property type="match status" value="1"/>
</dbReference>
<evidence type="ECO:0000256" key="3">
    <source>
        <dbReference type="SAM" id="MobiDB-lite"/>
    </source>
</evidence>
<dbReference type="InterPro" id="IPR002586">
    <property type="entry name" value="CobQ/CobB/MinD/ParA_Nub-bd_dom"/>
</dbReference>
<proteinExistence type="predicted"/>
<evidence type="ECO:0000259" key="5">
    <source>
        <dbReference type="Pfam" id="PF01656"/>
    </source>
</evidence>
<keyword evidence="4" id="KW-1133">Transmembrane helix</keyword>
<feature type="compositionally biased region" description="Basic residues" evidence="3">
    <location>
        <begin position="475"/>
        <end position="484"/>
    </location>
</feature>
<keyword evidence="1" id="KW-0547">Nucleotide-binding</keyword>
<keyword evidence="4" id="KW-0812">Transmembrane</keyword>
<evidence type="ECO:0000256" key="4">
    <source>
        <dbReference type="SAM" id="Phobius"/>
    </source>
</evidence>
<dbReference type="NCBIfam" id="TIGR01007">
    <property type="entry name" value="eps_fam"/>
    <property type="match status" value="1"/>
</dbReference>
<dbReference type="Pfam" id="PF01656">
    <property type="entry name" value="CbiA"/>
    <property type="match status" value="1"/>
</dbReference>
<dbReference type="InterPro" id="IPR050445">
    <property type="entry name" value="Bact_polysacc_biosynth/exp"/>
</dbReference>
<dbReference type="EC" id="2.7.10.2" evidence="6"/>
<sequence>MELSHLIRILRTHWIAILIGVALGGLLAYGWTLTQHKVFEADATGTVSSSKPSDDASTALLYENLAKSKVKSYMQWATTRTVAESAISSLGLANSPEQLVSRISVENPVDTPVIKVTAEGPTPEAARDLATAWLDGLAAEGKEQSGGSEDAMTLRVTESAALPAAPSSPNVKLSLLLGLLGGLVAGLAYATLRDMLDRRVRNVEQIEREFAIPAIGTVPVDKSFDENERIGQADERNSYNSRATFSAVAESMRELRTNLQFINVDKPPKVVVVSSPLPGDGKSTISVNLALTIAASGQRVVLVDADLRRPTVAKTFNLIEGIGLTDVLAGNAELSDVLQPWGESGNFFILGAGKHPPNPSELLGSAAMKSVLDELSRHAFVLVDAPPLIPVTDAAVLAKQTDGVVVVASSGKTTTDALGKALQNLDRVNAKPMGIVLNRVPRTGPNSSYYGYKYSGYYGTNDPVAPTTSVDGQSRTRRKARVRS</sequence>